<evidence type="ECO:0008006" key="4">
    <source>
        <dbReference type="Google" id="ProtNLM"/>
    </source>
</evidence>
<sequence>MSKQNKVKECVLFFNMMVHEGLIPDPDRLFVQLSFIANHSQLSMIPSAIDRISDGDILNPAMFGLLITALLKESARLISIPKCKEHEARRLLYLMLEKGWLPDATPHNLLIGSDVRERSQAMLFDNSASLDSVSNILAEGLGNA</sequence>
<dbReference type="Gramene" id="KRG90466">
    <property type="protein sequence ID" value="KRG90466"/>
    <property type="gene ID" value="GLYMA_20G092700"/>
</dbReference>
<dbReference type="EMBL" id="CM000853">
    <property type="protein sequence ID" value="KRG90466.1"/>
    <property type="molecule type" value="Genomic_DNA"/>
</dbReference>
<dbReference type="EnsemblPlants" id="KRG90466">
    <property type="protein sequence ID" value="KRG90466"/>
    <property type="gene ID" value="GLYMA_20G092700"/>
</dbReference>
<dbReference type="SMR" id="K7N2H8"/>
<protein>
    <recommendedName>
        <fullName evidence="4">NPH3 domain-containing protein</fullName>
    </recommendedName>
</protein>
<organism evidence="1">
    <name type="scientific">Glycine max</name>
    <name type="common">Soybean</name>
    <name type="synonym">Glycine hispida</name>
    <dbReference type="NCBI Taxonomy" id="3847"/>
    <lineage>
        <taxon>Eukaryota</taxon>
        <taxon>Viridiplantae</taxon>
        <taxon>Streptophyta</taxon>
        <taxon>Embryophyta</taxon>
        <taxon>Tracheophyta</taxon>
        <taxon>Spermatophyta</taxon>
        <taxon>Magnoliopsida</taxon>
        <taxon>eudicotyledons</taxon>
        <taxon>Gunneridae</taxon>
        <taxon>Pentapetalae</taxon>
        <taxon>rosids</taxon>
        <taxon>fabids</taxon>
        <taxon>Fabales</taxon>
        <taxon>Fabaceae</taxon>
        <taxon>Papilionoideae</taxon>
        <taxon>50 kb inversion clade</taxon>
        <taxon>NPAAA clade</taxon>
        <taxon>indigoferoid/millettioid clade</taxon>
        <taxon>Phaseoleae</taxon>
        <taxon>Glycine</taxon>
        <taxon>Glycine subgen. Soja</taxon>
    </lineage>
</organism>
<accession>K7N2H8</accession>
<reference evidence="1" key="3">
    <citation type="submission" date="2018-07" db="EMBL/GenBank/DDBJ databases">
        <title>WGS assembly of Glycine max.</title>
        <authorList>
            <person name="Schmutz J."/>
            <person name="Cannon S."/>
            <person name="Schlueter J."/>
            <person name="Ma J."/>
            <person name="Mitros T."/>
            <person name="Nelson W."/>
            <person name="Hyten D."/>
            <person name="Song Q."/>
            <person name="Thelen J."/>
            <person name="Cheng J."/>
            <person name="Xu D."/>
            <person name="Hellsten U."/>
            <person name="May G."/>
            <person name="Yu Y."/>
            <person name="Sakurai T."/>
            <person name="Umezawa T."/>
            <person name="Bhattacharyya M."/>
            <person name="Sandhu D."/>
            <person name="Valliyodan B."/>
            <person name="Lindquist E."/>
            <person name="Peto M."/>
            <person name="Grant D."/>
            <person name="Shu S."/>
            <person name="Goodstein D."/>
            <person name="Barry K."/>
            <person name="Futrell-Griggs M."/>
            <person name="Abernathy B."/>
            <person name="Du J."/>
            <person name="Tian Z."/>
            <person name="Zhu L."/>
            <person name="Gill N."/>
            <person name="Joshi T."/>
            <person name="Libault M."/>
            <person name="Sethuraman A."/>
            <person name="Zhang X."/>
            <person name="Shinozaki K."/>
            <person name="Nguyen H."/>
            <person name="Wing R."/>
            <person name="Cregan P."/>
            <person name="Specht J."/>
            <person name="Grimwood J."/>
            <person name="Rokhsar D."/>
            <person name="Stacey G."/>
            <person name="Shoemaker R."/>
            <person name="Jackson S."/>
        </authorList>
    </citation>
    <scope>NUCLEOTIDE SEQUENCE</scope>
    <source>
        <tissue evidence="1">Callus</tissue>
    </source>
</reference>
<dbReference type="InParanoid" id="K7N2H8"/>
<keyword evidence="3" id="KW-1185">Reference proteome</keyword>
<dbReference type="AlphaFoldDB" id="K7N2H8"/>
<evidence type="ECO:0000313" key="3">
    <source>
        <dbReference type="Proteomes" id="UP000008827"/>
    </source>
</evidence>
<gene>
    <name evidence="1" type="ORF">GLYMA_20G092700</name>
</gene>
<dbReference type="Proteomes" id="UP000008827">
    <property type="component" value="Chromosome 20"/>
</dbReference>
<evidence type="ECO:0000313" key="2">
    <source>
        <dbReference type="EnsemblPlants" id="KRG90466"/>
    </source>
</evidence>
<name>K7N2H8_SOYBN</name>
<dbReference type="HOGENOM" id="CLU_1799936_0_0_1"/>
<proteinExistence type="predicted"/>
<dbReference type="Gene3D" id="1.25.40.10">
    <property type="entry name" value="Tetratricopeptide repeat domain"/>
    <property type="match status" value="1"/>
</dbReference>
<dbReference type="eggNOG" id="KOG4197">
    <property type="taxonomic scope" value="Eukaryota"/>
</dbReference>
<dbReference type="PaxDb" id="3847-GLYMA20G22491.1"/>
<reference evidence="2" key="2">
    <citation type="submission" date="2018-02" db="UniProtKB">
        <authorList>
            <consortium name="EnsemblPlants"/>
        </authorList>
    </citation>
    <scope>IDENTIFICATION</scope>
    <source>
        <strain evidence="2">Williams 82</strain>
    </source>
</reference>
<evidence type="ECO:0000313" key="1">
    <source>
        <dbReference type="EMBL" id="KRG90466.1"/>
    </source>
</evidence>
<dbReference type="STRING" id="3847.K7N2H8"/>
<reference evidence="1 2" key="1">
    <citation type="journal article" date="2010" name="Nature">
        <title>Genome sequence of the palaeopolyploid soybean.</title>
        <authorList>
            <person name="Schmutz J."/>
            <person name="Cannon S.B."/>
            <person name="Schlueter J."/>
            <person name="Ma J."/>
            <person name="Mitros T."/>
            <person name="Nelson W."/>
            <person name="Hyten D.L."/>
            <person name="Song Q."/>
            <person name="Thelen J.J."/>
            <person name="Cheng J."/>
            <person name="Xu D."/>
            <person name="Hellsten U."/>
            <person name="May G.D."/>
            <person name="Yu Y."/>
            <person name="Sakurai T."/>
            <person name="Umezawa T."/>
            <person name="Bhattacharyya M.K."/>
            <person name="Sandhu D."/>
            <person name="Valliyodan B."/>
            <person name="Lindquist E."/>
            <person name="Peto M."/>
            <person name="Grant D."/>
            <person name="Shu S."/>
            <person name="Goodstein D."/>
            <person name="Barry K."/>
            <person name="Futrell-Griggs M."/>
            <person name="Abernathy B."/>
            <person name="Du J."/>
            <person name="Tian Z."/>
            <person name="Zhu L."/>
            <person name="Gill N."/>
            <person name="Joshi T."/>
            <person name="Libault M."/>
            <person name="Sethuraman A."/>
            <person name="Zhang X.-C."/>
            <person name="Shinozaki K."/>
            <person name="Nguyen H.T."/>
            <person name="Wing R.A."/>
            <person name="Cregan P."/>
            <person name="Specht J."/>
            <person name="Grimwood J."/>
            <person name="Rokhsar D."/>
            <person name="Stacey G."/>
            <person name="Shoemaker R.C."/>
            <person name="Jackson S.A."/>
        </authorList>
    </citation>
    <scope>NUCLEOTIDE SEQUENCE</scope>
    <source>
        <strain evidence="2">cv. Williams 82</strain>
        <tissue evidence="1">Callus</tissue>
    </source>
</reference>
<dbReference type="InterPro" id="IPR011990">
    <property type="entry name" value="TPR-like_helical_dom_sf"/>
</dbReference>